<comment type="caution">
    <text evidence="3">The sequence shown here is derived from an EMBL/GenBank/DDBJ whole genome shotgun (WGS) entry which is preliminary data.</text>
</comment>
<evidence type="ECO:0000256" key="1">
    <source>
        <dbReference type="ARBA" id="ARBA00022801"/>
    </source>
</evidence>
<evidence type="ECO:0000313" key="4">
    <source>
        <dbReference type="Proteomes" id="UP000808388"/>
    </source>
</evidence>
<keyword evidence="1" id="KW-0378">Hydrolase</keyword>
<dbReference type="InterPro" id="IPR001969">
    <property type="entry name" value="Aspartic_peptidase_AS"/>
</dbReference>
<reference evidence="3" key="1">
    <citation type="submission" date="2020-07" db="EMBL/GenBank/DDBJ databases">
        <title>Huge and variable diversity of episymbiotic CPR bacteria and DPANN archaea in groundwater ecosystems.</title>
        <authorList>
            <person name="He C.Y."/>
            <person name="Keren R."/>
            <person name="Whittaker M."/>
            <person name="Farag I.F."/>
            <person name="Doudna J."/>
            <person name="Cate J.H.D."/>
            <person name="Banfield J.F."/>
        </authorList>
    </citation>
    <scope>NUCLEOTIDE SEQUENCE</scope>
    <source>
        <strain evidence="3">NC_groundwater_972_Pr1_S-0.2um_49_27</strain>
    </source>
</reference>
<evidence type="ECO:0000313" key="3">
    <source>
        <dbReference type="EMBL" id="MBI3627743.1"/>
    </source>
</evidence>
<accession>A0A9D6QU96</accession>
<organism evidence="3 4">
    <name type="scientific">Candidatus Sungiibacteriota bacterium</name>
    <dbReference type="NCBI Taxonomy" id="2750080"/>
    <lineage>
        <taxon>Bacteria</taxon>
        <taxon>Candidatus Sungiibacteriota</taxon>
    </lineage>
</organism>
<dbReference type="Gene3D" id="2.40.70.10">
    <property type="entry name" value="Acid Proteases"/>
    <property type="match status" value="1"/>
</dbReference>
<gene>
    <name evidence="3" type="ORF">HY220_03320</name>
</gene>
<dbReference type="SUPFAM" id="SSF50630">
    <property type="entry name" value="Acid proteases"/>
    <property type="match status" value="1"/>
</dbReference>
<sequence>MKFQYASAMGKDKYNHYPLIDVVFKNPENQLSLKIKALVDSGATDTYINGQIADALGIKLEDCEEDLTQGIVGPKTKTYRCDLILKLAQDNLEFNIKAFIIPDLKTTALLGQNGFFEFYKVVFNLNQHEFEVIQIPPFKKK</sequence>
<dbReference type="Pfam" id="PF13975">
    <property type="entry name" value="gag-asp_proteas"/>
    <property type="match status" value="1"/>
</dbReference>
<name>A0A9D6QU96_9BACT</name>
<dbReference type="GO" id="GO:0004190">
    <property type="term" value="F:aspartic-type endopeptidase activity"/>
    <property type="evidence" value="ECO:0007669"/>
    <property type="project" value="InterPro"/>
</dbReference>
<dbReference type="GO" id="GO:0006508">
    <property type="term" value="P:proteolysis"/>
    <property type="evidence" value="ECO:0007669"/>
    <property type="project" value="UniProtKB-KW"/>
</dbReference>
<keyword evidence="3" id="KW-0645">Protease</keyword>
<dbReference type="AlphaFoldDB" id="A0A9D6QU96"/>
<proteinExistence type="predicted"/>
<protein>
    <submittedName>
        <fullName evidence="3">Retroviral-like aspartic protease</fullName>
    </submittedName>
</protein>
<dbReference type="InterPro" id="IPR001995">
    <property type="entry name" value="Peptidase_A2_cat"/>
</dbReference>
<dbReference type="PROSITE" id="PS50175">
    <property type="entry name" value="ASP_PROT_RETROV"/>
    <property type="match status" value="1"/>
</dbReference>
<feature type="domain" description="Peptidase A2" evidence="2">
    <location>
        <begin position="35"/>
        <end position="114"/>
    </location>
</feature>
<dbReference type="CDD" id="cd00303">
    <property type="entry name" value="retropepsin_like"/>
    <property type="match status" value="1"/>
</dbReference>
<evidence type="ECO:0000259" key="2">
    <source>
        <dbReference type="PROSITE" id="PS50175"/>
    </source>
</evidence>
<dbReference type="Proteomes" id="UP000808388">
    <property type="component" value="Unassembled WGS sequence"/>
</dbReference>
<dbReference type="EMBL" id="JACQCQ010000012">
    <property type="protein sequence ID" value="MBI3627743.1"/>
    <property type="molecule type" value="Genomic_DNA"/>
</dbReference>
<dbReference type="PROSITE" id="PS00141">
    <property type="entry name" value="ASP_PROTEASE"/>
    <property type="match status" value="1"/>
</dbReference>
<dbReference type="InterPro" id="IPR021109">
    <property type="entry name" value="Peptidase_aspartic_dom_sf"/>
</dbReference>